<dbReference type="GO" id="GO:0005506">
    <property type="term" value="F:iron ion binding"/>
    <property type="evidence" value="ECO:0007669"/>
    <property type="project" value="InterPro"/>
</dbReference>
<dbReference type="InterPro" id="IPR036396">
    <property type="entry name" value="Cyt_P450_sf"/>
</dbReference>
<keyword evidence="2" id="KW-1185">Reference proteome</keyword>
<sequence>MKPYSITACWNRYTFAKAFTLLGDSPRERILADFVIPKDMIVIVDAIAGNFHNPFWGPDSHAYQPSQFAGMKPNKLRILKPTL</sequence>
<dbReference type="RefSeq" id="XP_022577242.1">
    <property type="nucleotide sequence ID" value="XM_022727558.1"/>
</dbReference>
<evidence type="ECO:0000313" key="2">
    <source>
        <dbReference type="Proteomes" id="UP000184188"/>
    </source>
</evidence>
<dbReference type="Proteomes" id="UP000184188">
    <property type="component" value="Unassembled WGS sequence"/>
</dbReference>
<name>A0A1L9S6E5_9EURO</name>
<dbReference type="GO" id="GO:0016705">
    <property type="term" value="F:oxidoreductase activity, acting on paired donors, with incorporation or reduction of molecular oxygen"/>
    <property type="evidence" value="ECO:0007669"/>
    <property type="project" value="InterPro"/>
</dbReference>
<dbReference type="GO" id="GO:0020037">
    <property type="term" value="F:heme binding"/>
    <property type="evidence" value="ECO:0007669"/>
    <property type="project" value="InterPro"/>
</dbReference>
<accession>A0A1L9S6E5</accession>
<dbReference type="SUPFAM" id="SSF48264">
    <property type="entry name" value="Cytochrome P450"/>
    <property type="match status" value="1"/>
</dbReference>
<reference evidence="2" key="1">
    <citation type="journal article" date="2017" name="Genome Biol.">
        <title>Comparative genomics reveals high biological diversity and specific adaptations in the industrially and medically important fungal genus Aspergillus.</title>
        <authorList>
            <person name="de Vries R.P."/>
            <person name="Riley R."/>
            <person name="Wiebenga A."/>
            <person name="Aguilar-Osorio G."/>
            <person name="Amillis S."/>
            <person name="Uchima C.A."/>
            <person name="Anderluh G."/>
            <person name="Asadollahi M."/>
            <person name="Askin M."/>
            <person name="Barry K."/>
            <person name="Battaglia E."/>
            <person name="Bayram O."/>
            <person name="Benocci T."/>
            <person name="Braus-Stromeyer S.A."/>
            <person name="Caldana C."/>
            <person name="Canovas D."/>
            <person name="Cerqueira G.C."/>
            <person name="Chen F."/>
            <person name="Chen W."/>
            <person name="Choi C."/>
            <person name="Clum A."/>
            <person name="Dos Santos R.A."/>
            <person name="Damasio A.R."/>
            <person name="Diallinas G."/>
            <person name="Emri T."/>
            <person name="Fekete E."/>
            <person name="Flipphi M."/>
            <person name="Freyberg S."/>
            <person name="Gallo A."/>
            <person name="Gournas C."/>
            <person name="Habgood R."/>
            <person name="Hainaut M."/>
            <person name="Harispe M.L."/>
            <person name="Henrissat B."/>
            <person name="Hilden K.S."/>
            <person name="Hope R."/>
            <person name="Hossain A."/>
            <person name="Karabika E."/>
            <person name="Karaffa L."/>
            <person name="Karanyi Z."/>
            <person name="Krasevec N."/>
            <person name="Kuo A."/>
            <person name="Kusch H."/>
            <person name="LaButti K."/>
            <person name="Lagendijk E.L."/>
            <person name="Lapidus A."/>
            <person name="Levasseur A."/>
            <person name="Lindquist E."/>
            <person name="Lipzen A."/>
            <person name="Logrieco A.F."/>
            <person name="MacCabe A."/>
            <person name="Maekelae M.R."/>
            <person name="Malavazi I."/>
            <person name="Melin P."/>
            <person name="Meyer V."/>
            <person name="Mielnichuk N."/>
            <person name="Miskei M."/>
            <person name="Molnar A.P."/>
            <person name="Mule G."/>
            <person name="Ngan C.Y."/>
            <person name="Orejas M."/>
            <person name="Orosz E."/>
            <person name="Ouedraogo J.P."/>
            <person name="Overkamp K.M."/>
            <person name="Park H.-S."/>
            <person name="Perrone G."/>
            <person name="Piumi F."/>
            <person name="Punt P.J."/>
            <person name="Ram A.F."/>
            <person name="Ramon A."/>
            <person name="Rauscher S."/>
            <person name="Record E."/>
            <person name="Riano-Pachon D.M."/>
            <person name="Robert V."/>
            <person name="Roehrig J."/>
            <person name="Ruller R."/>
            <person name="Salamov A."/>
            <person name="Salih N.S."/>
            <person name="Samson R.A."/>
            <person name="Sandor E."/>
            <person name="Sanguinetti M."/>
            <person name="Schuetze T."/>
            <person name="Sepcic K."/>
            <person name="Shelest E."/>
            <person name="Sherlock G."/>
            <person name="Sophianopoulou V."/>
            <person name="Squina F.M."/>
            <person name="Sun H."/>
            <person name="Susca A."/>
            <person name="Todd R.B."/>
            <person name="Tsang A."/>
            <person name="Unkles S.E."/>
            <person name="van de Wiele N."/>
            <person name="van Rossen-Uffink D."/>
            <person name="Oliveira J.V."/>
            <person name="Vesth T.C."/>
            <person name="Visser J."/>
            <person name="Yu J.-H."/>
            <person name="Zhou M."/>
            <person name="Andersen M.R."/>
            <person name="Archer D.B."/>
            <person name="Baker S.E."/>
            <person name="Benoit I."/>
            <person name="Brakhage A.A."/>
            <person name="Braus G.H."/>
            <person name="Fischer R."/>
            <person name="Frisvad J.C."/>
            <person name="Goldman G.H."/>
            <person name="Houbraken J."/>
            <person name="Oakley B."/>
            <person name="Pocsi I."/>
            <person name="Scazzocchio C."/>
            <person name="Seiboth B."/>
            <person name="vanKuyk P.A."/>
            <person name="Wortman J."/>
            <person name="Dyer P.S."/>
            <person name="Grigoriev I.V."/>
        </authorList>
    </citation>
    <scope>NUCLEOTIDE SEQUENCE [LARGE SCALE GENOMIC DNA]</scope>
    <source>
        <strain evidence="2">CBS 506.65</strain>
    </source>
</reference>
<proteinExistence type="predicted"/>
<gene>
    <name evidence="1" type="ORF">ASPZODRAFT_20257</name>
</gene>
<dbReference type="AlphaFoldDB" id="A0A1L9S6E5"/>
<organism evidence="1 2">
    <name type="scientific">Penicilliopsis zonata CBS 506.65</name>
    <dbReference type="NCBI Taxonomy" id="1073090"/>
    <lineage>
        <taxon>Eukaryota</taxon>
        <taxon>Fungi</taxon>
        <taxon>Dikarya</taxon>
        <taxon>Ascomycota</taxon>
        <taxon>Pezizomycotina</taxon>
        <taxon>Eurotiomycetes</taxon>
        <taxon>Eurotiomycetidae</taxon>
        <taxon>Eurotiales</taxon>
        <taxon>Aspergillaceae</taxon>
        <taxon>Penicilliopsis</taxon>
    </lineage>
</organism>
<dbReference type="OrthoDB" id="2789670at2759"/>
<dbReference type="VEuPathDB" id="FungiDB:ASPZODRAFT_20257"/>
<evidence type="ECO:0000313" key="1">
    <source>
        <dbReference type="EMBL" id="OJJ42732.1"/>
    </source>
</evidence>
<protein>
    <submittedName>
        <fullName evidence="1">Uncharacterized protein</fullName>
    </submittedName>
</protein>
<dbReference type="EMBL" id="KV878357">
    <property type="protein sequence ID" value="OJJ42732.1"/>
    <property type="molecule type" value="Genomic_DNA"/>
</dbReference>
<dbReference type="GO" id="GO:0004497">
    <property type="term" value="F:monooxygenase activity"/>
    <property type="evidence" value="ECO:0007669"/>
    <property type="project" value="InterPro"/>
</dbReference>
<dbReference type="GeneID" id="34614022"/>